<protein>
    <submittedName>
        <fullName evidence="1">Uncharacterized protein</fullName>
    </submittedName>
</protein>
<accession>A0A172JHW4</accession>
<proteinExistence type="predicted"/>
<dbReference type="RefSeq" id="YP_009282975.1">
    <property type="nucleotide sequence ID" value="NC_031039.1"/>
</dbReference>
<name>A0A172JHW4_BPPB1</name>
<reference evidence="1 2" key="1">
    <citation type="journal article" date="2016" name="Virology">
        <title>The genome of AR9, a giant transducing Bacillus phage encoding two multisubunit RNA polymerases.</title>
        <authorList>
            <person name="Lavysh D."/>
            <person name="Sokolova M."/>
            <person name="Minakhin L."/>
            <person name="Yakunina M."/>
            <person name="Artamonova T."/>
            <person name="Kozyavkin S."/>
            <person name="Makarova K.S."/>
            <person name="Koonin E.V."/>
            <person name="Severinov K."/>
        </authorList>
    </citation>
    <scope>NUCLEOTIDE SEQUENCE [LARGE SCALE GENOMIC DNA]</scope>
</reference>
<dbReference type="KEGG" id="vg:29058789"/>
<dbReference type="GeneID" id="29058789"/>
<evidence type="ECO:0000313" key="1">
    <source>
        <dbReference type="EMBL" id="AMS01155.1"/>
    </source>
</evidence>
<sequence length="91" mass="10255">MRLINGKRFKLNEKEGNDFMKSGVLVYKCRRCNKEDKSTHAPNGLIALIELINDKPLPWNGVPVKKTSICNCKDGNLGVSDLIGFEFEKSE</sequence>
<evidence type="ECO:0000313" key="2">
    <source>
        <dbReference type="Proteomes" id="UP000202618"/>
    </source>
</evidence>
<dbReference type="EMBL" id="KU878088">
    <property type="protein sequence ID" value="AMS01155.1"/>
    <property type="molecule type" value="Genomic_DNA"/>
</dbReference>
<gene>
    <name evidence="1" type="ORF">AR9_g071</name>
</gene>
<organism evidence="1 2">
    <name type="scientific">Bacillus phage AR9</name>
    <dbReference type="NCBI Taxonomy" id="1815509"/>
    <lineage>
        <taxon>Viruses</taxon>
        <taxon>Duplodnaviria</taxon>
        <taxon>Heunggongvirae</taxon>
        <taxon>Uroviricota</taxon>
        <taxon>Caudoviricetes</taxon>
        <taxon>Takahashivirus</taxon>
        <taxon>Bacillus phage PBS1</taxon>
    </lineage>
</organism>
<dbReference type="Proteomes" id="UP000202618">
    <property type="component" value="Segment"/>
</dbReference>